<name>A0A1X6P6H2_PORUM</name>
<dbReference type="InterPro" id="IPR001932">
    <property type="entry name" value="PPM-type_phosphatase-like_dom"/>
</dbReference>
<dbReference type="CDD" id="cd00143">
    <property type="entry name" value="PP2Cc"/>
    <property type="match status" value="1"/>
</dbReference>
<organism evidence="7 8">
    <name type="scientific">Porphyra umbilicalis</name>
    <name type="common">Purple laver</name>
    <name type="synonym">Red alga</name>
    <dbReference type="NCBI Taxonomy" id="2786"/>
    <lineage>
        <taxon>Eukaryota</taxon>
        <taxon>Rhodophyta</taxon>
        <taxon>Bangiophyceae</taxon>
        <taxon>Bangiales</taxon>
        <taxon>Bangiaceae</taxon>
        <taxon>Porphyra</taxon>
    </lineage>
</organism>
<dbReference type="Proteomes" id="UP000218209">
    <property type="component" value="Unassembled WGS sequence"/>
</dbReference>
<feature type="domain" description="PPM-type phosphatase" evidence="6">
    <location>
        <begin position="47"/>
        <end position="316"/>
    </location>
</feature>
<keyword evidence="2 4" id="KW-0378">Hydrolase</keyword>
<dbReference type="Gene3D" id="3.60.40.10">
    <property type="entry name" value="PPM-type phosphatase domain"/>
    <property type="match status" value="1"/>
</dbReference>
<dbReference type="SMART" id="SM00331">
    <property type="entry name" value="PP2C_SIG"/>
    <property type="match status" value="1"/>
</dbReference>
<evidence type="ECO:0000256" key="1">
    <source>
        <dbReference type="ARBA" id="ARBA00022723"/>
    </source>
</evidence>
<keyword evidence="8" id="KW-1185">Reference proteome</keyword>
<feature type="compositionally biased region" description="Polar residues" evidence="5">
    <location>
        <begin position="12"/>
        <end position="22"/>
    </location>
</feature>
<protein>
    <recommendedName>
        <fullName evidence="6">PPM-type phosphatase domain-containing protein</fullName>
    </recommendedName>
</protein>
<evidence type="ECO:0000313" key="8">
    <source>
        <dbReference type="Proteomes" id="UP000218209"/>
    </source>
</evidence>
<dbReference type="AlphaFoldDB" id="A0A1X6P6H2"/>
<dbReference type="Pfam" id="PF00481">
    <property type="entry name" value="PP2C"/>
    <property type="match status" value="1"/>
</dbReference>
<evidence type="ECO:0000256" key="5">
    <source>
        <dbReference type="SAM" id="MobiDB-lite"/>
    </source>
</evidence>
<feature type="region of interest" description="Disordered" evidence="5">
    <location>
        <begin position="1"/>
        <end position="43"/>
    </location>
</feature>
<dbReference type="PROSITE" id="PS51746">
    <property type="entry name" value="PPM_2"/>
    <property type="match status" value="1"/>
</dbReference>
<accession>A0A1X6P6H2</accession>
<evidence type="ECO:0000313" key="7">
    <source>
        <dbReference type="EMBL" id="OSX76330.1"/>
    </source>
</evidence>
<dbReference type="PROSITE" id="PS01032">
    <property type="entry name" value="PPM_1"/>
    <property type="match status" value="1"/>
</dbReference>
<proteinExistence type="inferred from homology"/>
<evidence type="ECO:0000256" key="2">
    <source>
        <dbReference type="ARBA" id="ARBA00022801"/>
    </source>
</evidence>
<keyword evidence="1" id="KW-0479">Metal-binding</keyword>
<dbReference type="EMBL" id="KV918871">
    <property type="protein sequence ID" value="OSX76330.1"/>
    <property type="molecule type" value="Genomic_DNA"/>
</dbReference>
<keyword evidence="3 4" id="KW-0904">Protein phosphatase</keyword>
<dbReference type="SUPFAM" id="SSF81606">
    <property type="entry name" value="PP2C-like"/>
    <property type="match status" value="1"/>
</dbReference>
<evidence type="ECO:0000256" key="3">
    <source>
        <dbReference type="ARBA" id="ARBA00022912"/>
    </source>
</evidence>
<gene>
    <name evidence="7" type="ORF">BU14_0197s0026</name>
</gene>
<dbReference type="GO" id="GO:0004722">
    <property type="term" value="F:protein serine/threonine phosphatase activity"/>
    <property type="evidence" value="ECO:0007669"/>
    <property type="project" value="InterPro"/>
</dbReference>
<dbReference type="PANTHER" id="PTHR47992">
    <property type="entry name" value="PROTEIN PHOSPHATASE"/>
    <property type="match status" value="1"/>
</dbReference>
<comment type="similarity">
    <text evidence="4">Belongs to the PP2C family.</text>
</comment>
<reference evidence="7 8" key="1">
    <citation type="submission" date="2017-03" db="EMBL/GenBank/DDBJ databases">
        <title>WGS assembly of Porphyra umbilicalis.</title>
        <authorList>
            <person name="Brawley S.H."/>
            <person name="Blouin N.A."/>
            <person name="Ficko-Blean E."/>
            <person name="Wheeler G.L."/>
            <person name="Lohr M."/>
            <person name="Goodson H.V."/>
            <person name="Jenkins J.W."/>
            <person name="Blaby-Haas C.E."/>
            <person name="Helliwell K.E."/>
            <person name="Chan C."/>
            <person name="Marriage T."/>
            <person name="Bhattacharya D."/>
            <person name="Klein A.S."/>
            <person name="Badis Y."/>
            <person name="Brodie J."/>
            <person name="Cao Y."/>
            <person name="Collen J."/>
            <person name="Dittami S.M."/>
            <person name="Gachon C.M."/>
            <person name="Green B.R."/>
            <person name="Karpowicz S."/>
            <person name="Kim J.W."/>
            <person name="Kudahl U."/>
            <person name="Lin S."/>
            <person name="Michel G."/>
            <person name="Mittag M."/>
            <person name="Olson B.J."/>
            <person name="Pangilinan J."/>
            <person name="Peng Y."/>
            <person name="Qiu H."/>
            <person name="Shu S."/>
            <person name="Singer J.T."/>
            <person name="Smith A.G."/>
            <person name="Sprecher B.N."/>
            <person name="Wagner V."/>
            <person name="Wang W."/>
            <person name="Wang Z.-Y."/>
            <person name="Yan J."/>
            <person name="Yarish C."/>
            <person name="Zoeuner-Riek S."/>
            <person name="Zhuang Y."/>
            <person name="Zou Y."/>
            <person name="Lindquist E.A."/>
            <person name="Grimwood J."/>
            <person name="Barry K."/>
            <person name="Rokhsar D.S."/>
            <person name="Schmutz J."/>
            <person name="Stiller J.W."/>
            <person name="Grossman A.R."/>
            <person name="Prochnik S.E."/>
        </authorList>
    </citation>
    <scope>NUCLEOTIDE SEQUENCE [LARGE SCALE GENOMIC DNA]</scope>
    <source>
        <strain evidence="7">4086291</strain>
    </source>
</reference>
<evidence type="ECO:0000259" key="6">
    <source>
        <dbReference type="PROSITE" id="PS51746"/>
    </source>
</evidence>
<dbReference type="InterPro" id="IPR036457">
    <property type="entry name" value="PPM-type-like_dom_sf"/>
</dbReference>
<dbReference type="OrthoDB" id="10264738at2759"/>
<dbReference type="InterPro" id="IPR000222">
    <property type="entry name" value="PP2C_BS"/>
</dbReference>
<dbReference type="SMART" id="SM00332">
    <property type="entry name" value="PP2Cc"/>
    <property type="match status" value="1"/>
</dbReference>
<evidence type="ECO:0000256" key="4">
    <source>
        <dbReference type="RuleBase" id="RU003465"/>
    </source>
</evidence>
<dbReference type="InterPro" id="IPR015655">
    <property type="entry name" value="PP2C"/>
</dbReference>
<sequence length="402" mass="41524">MTAPTQGPEGLSMSQRPPSQRASAGRSAVVNVTPSAPAVPPPDQALVHGVSSLQGERPTMEDCHIATTHKASLTAPLVGIYAIFDGHGGTLAAETAAAFFVPHLTTSTDHFPDGDLALALTATTASCEQAVLEASRSSRSYAGSTLTGIVVRHSELVCVNVGDSRVVLGRRGGTVAEPLSVDHTPANAEEADRITKAGGFVKDNRVMGKLATSRSLGDMDYKEHRGIHFPSTTAGAHGPLVTATPDITRVVLQEDDDFVILACDGLWSVIANNKAVRLVGRALRRFNDVSAAADALARAALLRGSTDNVTVMVVALGWTPPSASPAFGGRFSLHGGSSTTGSTTGSAGGVGTSLRNGMAALSALRSARGGQDGGLLKRTPLKGWRRREAMRDGDVASVPVAR</sequence>
<dbReference type="GO" id="GO:0046872">
    <property type="term" value="F:metal ion binding"/>
    <property type="evidence" value="ECO:0007669"/>
    <property type="project" value="UniProtKB-KW"/>
</dbReference>